<accession>A0A0L0VPV0</accession>
<dbReference type="Proteomes" id="UP000054564">
    <property type="component" value="Unassembled WGS sequence"/>
</dbReference>
<feature type="region of interest" description="Disordered" evidence="1">
    <location>
        <begin position="1"/>
        <end position="24"/>
    </location>
</feature>
<organism evidence="2 3">
    <name type="scientific">Puccinia striiformis f. sp. tritici PST-78</name>
    <dbReference type="NCBI Taxonomy" id="1165861"/>
    <lineage>
        <taxon>Eukaryota</taxon>
        <taxon>Fungi</taxon>
        <taxon>Dikarya</taxon>
        <taxon>Basidiomycota</taxon>
        <taxon>Pucciniomycotina</taxon>
        <taxon>Pucciniomycetes</taxon>
        <taxon>Pucciniales</taxon>
        <taxon>Pucciniaceae</taxon>
        <taxon>Puccinia</taxon>
    </lineage>
</organism>
<feature type="region of interest" description="Disordered" evidence="1">
    <location>
        <begin position="64"/>
        <end position="86"/>
    </location>
</feature>
<dbReference type="OrthoDB" id="3259198at2759"/>
<proteinExistence type="predicted"/>
<name>A0A0L0VPV0_9BASI</name>
<protein>
    <submittedName>
        <fullName evidence="2">Uncharacterized protein</fullName>
    </submittedName>
</protein>
<evidence type="ECO:0000256" key="1">
    <source>
        <dbReference type="SAM" id="MobiDB-lite"/>
    </source>
</evidence>
<dbReference type="AlphaFoldDB" id="A0A0L0VPV0"/>
<keyword evidence="3" id="KW-1185">Reference proteome</keyword>
<gene>
    <name evidence="2" type="ORF">PSTG_05399</name>
</gene>
<sequence>MVPPANCSHKPARQEVGRPCPRTAWTGQSDGLSDWLVRAVNPGSAMRGFATLCAMVCRDGKPVRSFRTSQSSKTSPPDNHQESPNTKDALEQVSHQKLLHPTIIKNLPTQKMVLRAIQMMYILIQEAFCQELKMHQGATYLGVDAWQAPNGFDIIGAVIYITGSRRINRAHPD</sequence>
<evidence type="ECO:0000313" key="3">
    <source>
        <dbReference type="Proteomes" id="UP000054564"/>
    </source>
</evidence>
<dbReference type="STRING" id="1165861.A0A0L0VPV0"/>
<reference evidence="3" key="1">
    <citation type="submission" date="2014-03" db="EMBL/GenBank/DDBJ databases">
        <title>The Genome Sequence of Puccinia striiformis f. sp. tritici PST-78.</title>
        <authorList>
            <consortium name="The Broad Institute Genome Sequencing Platform"/>
            <person name="Cuomo C."/>
            <person name="Hulbert S."/>
            <person name="Chen X."/>
            <person name="Walker B."/>
            <person name="Young S.K."/>
            <person name="Zeng Q."/>
            <person name="Gargeya S."/>
            <person name="Fitzgerald M."/>
            <person name="Haas B."/>
            <person name="Abouelleil A."/>
            <person name="Alvarado L."/>
            <person name="Arachchi H.M."/>
            <person name="Berlin A.M."/>
            <person name="Chapman S.B."/>
            <person name="Goldberg J."/>
            <person name="Griggs A."/>
            <person name="Gujja S."/>
            <person name="Hansen M."/>
            <person name="Howarth C."/>
            <person name="Imamovic A."/>
            <person name="Larimer J."/>
            <person name="McCowan C."/>
            <person name="Montmayeur A."/>
            <person name="Murphy C."/>
            <person name="Neiman D."/>
            <person name="Pearson M."/>
            <person name="Priest M."/>
            <person name="Roberts A."/>
            <person name="Saif S."/>
            <person name="Shea T."/>
            <person name="Sisk P."/>
            <person name="Sykes S."/>
            <person name="Wortman J."/>
            <person name="Nusbaum C."/>
            <person name="Birren B."/>
        </authorList>
    </citation>
    <scope>NUCLEOTIDE SEQUENCE [LARGE SCALE GENOMIC DNA]</scope>
    <source>
        <strain evidence="3">race PST-78</strain>
    </source>
</reference>
<feature type="compositionally biased region" description="Polar residues" evidence="1">
    <location>
        <begin position="66"/>
        <end position="86"/>
    </location>
</feature>
<comment type="caution">
    <text evidence="2">The sequence shown here is derived from an EMBL/GenBank/DDBJ whole genome shotgun (WGS) entry which is preliminary data.</text>
</comment>
<dbReference type="EMBL" id="AJIL01000030">
    <property type="protein sequence ID" value="KNF01301.1"/>
    <property type="molecule type" value="Genomic_DNA"/>
</dbReference>
<evidence type="ECO:0000313" key="2">
    <source>
        <dbReference type="EMBL" id="KNF01301.1"/>
    </source>
</evidence>